<gene>
    <name evidence="2" type="ORF">g.8939</name>
</gene>
<dbReference type="AlphaFoldDB" id="A0A1B6G2W6"/>
<dbReference type="EMBL" id="GECZ01012983">
    <property type="protein sequence ID" value="JAS56786.1"/>
    <property type="molecule type" value="Transcribed_RNA"/>
</dbReference>
<sequence length="232" mass="26627">MKMGTVKPWSFLVNALLVILFTDTSCLDNSTDTEDIGVSKNELCKACILFTDYFIKGMELTNRDNFGGGDAAWEKENLGSYATSEVRFVEILERLCDNVNETTACLEMAYLWEDYLEFWWFHGREETPNLTQYLCVKTLKYCSPQVCPFGYSWSSHRGCEVINETLPVPSPCQQNEYYVETGGSFYCKLCHPSCVSCYGEGSEKCKEYHNVQEDHGYINDRLESEDTILTYD</sequence>
<proteinExistence type="predicted"/>
<feature type="chain" id="PRO_5008583252" description="Saposin B-type domain-containing protein" evidence="1">
    <location>
        <begin position="27"/>
        <end position="232"/>
    </location>
</feature>
<accession>A0A1B6G2W6</accession>
<evidence type="ECO:0000313" key="2">
    <source>
        <dbReference type="EMBL" id="JAS56786.1"/>
    </source>
</evidence>
<protein>
    <recommendedName>
        <fullName evidence="3">Saposin B-type domain-containing protein</fullName>
    </recommendedName>
</protein>
<reference evidence="2" key="1">
    <citation type="submission" date="2015-11" db="EMBL/GenBank/DDBJ databases">
        <title>De novo transcriptome assembly of four potential Pierce s Disease insect vectors from Arizona vineyards.</title>
        <authorList>
            <person name="Tassone E.E."/>
        </authorList>
    </citation>
    <scope>NUCLEOTIDE SEQUENCE</scope>
</reference>
<evidence type="ECO:0000256" key="1">
    <source>
        <dbReference type="SAM" id="SignalP"/>
    </source>
</evidence>
<organism evidence="2">
    <name type="scientific">Cuerna arida</name>
    <dbReference type="NCBI Taxonomy" id="1464854"/>
    <lineage>
        <taxon>Eukaryota</taxon>
        <taxon>Metazoa</taxon>
        <taxon>Ecdysozoa</taxon>
        <taxon>Arthropoda</taxon>
        <taxon>Hexapoda</taxon>
        <taxon>Insecta</taxon>
        <taxon>Pterygota</taxon>
        <taxon>Neoptera</taxon>
        <taxon>Paraneoptera</taxon>
        <taxon>Hemiptera</taxon>
        <taxon>Auchenorrhyncha</taxon>
        <taxon>Membracoidea</taxon>
        <taxon>Cicadellidae</taxon>
        <taxon>Cicadellinae</taxon>
        <taxon>Proconiini</taxon>
        <taxon>Cuerna</taxon>
    </lineage>
</organism>
<feature type="signal peptide" evidence="1">
    <location>
        <begin position="1"/>
        <end position="26"/>
    </location>
</feature>
<keyword evidence="1" id="KW-0732">Signal</keyword>
<name>A0A1B6G2W6_9HEMI</name>
<evidence type="ECO:0008006" key="3">
    <source>
        <dbReference type="Google" id="ProtNLM"/>
    </source>
</evidence>
<feature type="non-terminal residue" evidence="2">
    <location>
        <position position="232"/>
    </location>
</feature>